<feature type="non-terminal residue" evidence="3">
    <location>
        <position position="1"/>
    </location>
</feature>
<dbReference type="InterPro" id="IPR051279">
    <property type="entry name" value="PP1-Reg/Actin-Interact_Protein"/>
</dbReference>
<dbReference type="Proteomes" id="UP001190700">
    <property type="component" value="Unassembled WGS sequence"/>
</dbReference>
<name>A0AAE0FEN5_9CHLO</name>
<protein>
    <submittedName>
        <fullName evidence="3">Uncharacterized protein</fullName>
    </submittedName>
</protein>
<proteinExistence type="predicted"/>
<dbReference type="GO" id="GO:0030027">
    <property type="term" value="C:lamellipodium"/>
    <property type="evidence" value="ECO:0007669"/>
    <property type="project" value="TreeGrafter"/>
</dbReference>
<dbReference type="GO" id="GO:0016477">
    <property type="term" value="P:cell migration"/>
    <property type="evidence" value="ECO:0007669"/>
    <property type="project" value="TreeGrafter"/>
</dbReference>
<dbReference type="GO" id="GO:0005930">
    <property type="term" value="C:axoneme"/>
    <property type="evidence" value="ECO:0007669"/>
    <property type="project" value="UniProtKB-SubCell"/>
</dbReference>
<dbReference type="AlphaFoldDB" id="A0AAE0FEN5"/>
<dbReference type="PANTHER" id="PTHR24112:SF66">
    <property type="entry name" value="LEUCINE-RICH REPEAT, ISOFORM F"/>
    <property type="match status" value="1"/>
</dbReference>
<comment type="subcellular location">
    <subcellularLocation>
        <location evidence="1">Cytoplasm</location>
        <location evidence="1">Cytoskeleton</location>
        <location evidence="1">Cilium axoneme</location>
    </subcellularLocation>
</comment>
<dbReference type="Gene3D" id="3.80.10.10">
    <property type="entry name" value="Ribonuclease Inhibitor"/>
    <property type="match status" value="2"/>
</dbReference>
<feature type="region of interest" description="Disordered" evidence="2">
    <location>
        <begin position="1118"/>
        <end position="1142"/>
    </location>
</feature>
<accession>A0AAE0FEN5</accession>
<feature type="compositionally biased region" description="Low complexity" evidence="2">
    <location>
        <begin position="990"/>
        <end position="1000"/>
    </location>
</feature>
<dbReference type="PANTHER" id="PTHR24112">
    <property type="entry name" value="LEUCINE-RICH REPEAT, ISOFORM F-RELATED"/>
    <property type="match status" value="1"/>
</dbReference>
<evidence type="ECO:0000256" key="1">
    <source>
        <dbReference type="ARBA" id="ARBA00004430"/>
    </source>
</evidence>
<evidence type="ECO:0000313" key="4">
    <source>
        <dbReference type="Proteomes" id="UP001190700"/>
    </source>
</evidence>
<evidence type="ECO:0000256" key="2">
    <source>
        <dbReference type="SAM" id="MobiDB-lite"/>
    </source>
</evidence>
<dbReference type="SUPFAM" id="SSF52047">
    <property type="entry name" value="RNI-like"/>
    <property type="match status" value="1"/>
</dbReference>
<gene>
    <name evidence="3" type="ORF">CYMTET_32638</name>
</gene>
<reference evidence="3 4" key="1">
    <citation type="journal article" date="2015" name="Genome Biol. Evol.">
        <title>Comparative Genomics of a Bacterivorous Green Alga Reveals Evolutionary Causalities and Consequences of Phago-Mixotrophic Mode of Nutrition.</title>
        <authorList>
            <person name="Burns J.A."/>
            <person name="Paasch A."/>
            <person name="Narechania A."/>
            <person name="Kim E."/>
        </authorList>
    </citation>
    <scope>NUCLEOTIDE SEQUENCE [LARGE SCALE GENOMIC DNA]</scope>
    <source>
        <strain evidence="3 4">PLY_AMNH</strain>
    </source>
</reference>
<dbReference type="EMBL" id="LGRX02019627">
    <property type="protein sequence ID" value="KAK3258312.1"/>
    <property type="molecule type" value="Genomic_DNA"/>
</dbReference>
<dbReference type="GO" id="GO:0034315">
    <property type="term" value="P:regulation of Arp2/3 complex-mediated actin nucleation"/>
    <property type="evidence" value="ECO:0007669"/>
    <property type="project" value="TreeGrafter"/>
</dbReference>
<organism evidence="3 4">
    <name type="scientific">Cymbomonas tetramitiformis</name>
    <dbReference type="NCBI Taxonomy" id="36881"/>
    <lineage>
        <taxon>Eukaryota</taxon>
        <taxon>Viridiplantae</taxon>
        <taxon>Chlorophyta</taxon>
        <taxon>Pyramimonadophyceae</taxon>
        <taxon>Pyramimonadales</taxon>
        <taxon>Pyramimonadaceae</taxon>
        <taxon>Cymbomonas</taxon>
    </lineage>
</organism>
<feature type="compositionally biased region" description="Acidic residues" evidence="2">
    <location>
        <begin position="965"/>
        <end position="975"/>
    </location>
</feature>
<dbReference type="GO" id="GO:0005886">
    <property type="term" value="C:plasma membrane"/>
    <property type="evidence" value="ECO:0007669"/>
    <property type="project" value="TreeGrafter"/>
</dbReference>
<feature type="compositionally biased region" description="Acidic residues" evidence="2">
    <location>
        <begin position="945"/>
        <end position="958"/>
    </location>
</feature>
<dbReference type="InterPro" id="IPR032675">
    <property type="entry name" value="LRR_dom_sf"/>
</dbReference>
<feature type="compositionally biased region" description="Basic and acidic residues" evidence="2">
    <location>
        <begin position="1122"/>
        <end position="1135"/>
    </location>
</feature>
<keyword evidence="4" id="KW-1185">Reference proteome</keyword>
<evidence type="ECO:0000313" key="3">
    <source>
        <dbReference type="EMBL" id="KAK3258312.1"/>
    </source>
</evidence>
<comment type="caution">
    <text evidence="3">The sequence shown here is derived from an EMBL/GenBank/DDBJ whole genome shotgun (WGS) entry which is preliminary data.</text>
</comment>
<sequence>VDLSDFDVNAALAAGSALRFNSVFRGLRLCARLDGRPDSACEELRGKLRGLALMLRHNVALLELEVEVTLGKDATLERRNSVLASVDSVVEALAGNPGLVLPYICLAPLSSTGIRDLARVVAAMPFNTLQQLRLSDCANADHASCRELLEALQKHSRSLTQLDLPGLGLMPVASSCHLSTFVEDPLGPYWQTTLAGLVAVQDVNLRCATDGAVAAAAAPPAVVNIDLSGTVFRGPRGLMALTQHLRGRAAAGSPVRVVRMRGCLGSLQDVLEGAAATGVTLDFSEDPQDRTVSTDQHEEVAALALSSTFPVSGLRLTAAGIGERGVIAALEASKLSPELKTLELSRNVFSGKDLEFFFNRPEDQRVSPYSKIKNNYTVHQQGYLDRGILLESWVERFMATDADAFRAFVRVPQNFIQWFRCDSLYSPSQSSSQGFPAPNVEAVSGEAASKKVLEVLIDSDCALTSLGIAGGGRMATSRDPRDARLGSALLKPLLFGLGLNTSLTSLDISGNWVGPGIGAMLGAALRRNRTLTALNWDRNGITMHDLKAFRGCLYGNKKLRDVPCLDSDLDNLLQEMGLEIGNGEDKKDVKRKINTFWKEKTKLQDLAMTVQQCIVDNKQAAAVKALELNIKRTLQQAAKATAGANKAELKEAAVIAASKDKVWVARRDAYTAWKEHAAKAAARGVDSAWFHTFAVYWGKYHLSPKVAADLWAAVPVALQPEFVSTKEKVDRLLARELRVQEQVAILRKTALELRAAAQASTAKADFLQKTVLPELKLEKIDIRNELEALPDVGWSWIPLAPTCDADGVPIAMPVTGDKNVSLSPEGSECAAPPTAPAVTAPILQEAASQAAHGILYGHTATTDTRTKKVVKQQAKMYKRNKKNAQKSANKKTTTDNNVFEELFDLFYDEEHELSLVNVSHQVTDTDTADADSAEEEAAAAAEAEEEDAAAVEAGDDDAYGTASEAGDDLITDDSEAVAMYGSAGPRDLPGSRQPPSGSPGALRSKGRCLEAFEELAQRTHHLAHKDATAVRTPSDDGAAIRTPFDASTAIKTPFDVKQWFDRKWARVMQDVEARVHGVTKPLPMRVAPYGGLCAAVRPSSEEITLVTQCSVDRFARLQARRPTADHPRKRDEERVQSASVLSSANLTVEPRFWPADDG</sequence>
<feature type="region of interest" description="Disordered" evidence="2">
    <location>
        <begin position="945"/>
        <end position="1003"/>
    </location>
</feature>